<organism evidence="2 3">
    <name type="scientific">Mycena maculata</name>
    <dbReference type="NCBI Taxonomy" id="230809"/>
    <lineage>
        <taxon>Eukaryota</taxon>
        <taxon>Fungi</taxon>
        <taxon>Dikarya</taxon>
        <taxon>Basidiomycota</taxon>
        <taxon>Agaricomycotina</taxon>
        <taxon>Agaricomycetes</taxon>
        <taxon>Agaricomycetidae</taxon>
        <taxon>Agaricales</taxon>
        <taxon>Marasmiineae</taxon>
        <taxon>Mycenaceae</taxon>
        <taxon>Mycena</taxon>
    </lineage>
</organism>
<evidence type="ECO:0000256" key="1">
    <source>
        <dbReference type="SAM" id="MobiDB-lite"/>
    </source>
</evidence>
<proteinExistence type="predicted"/>
<dbReference type="AlphaFoldDB" id="A0AAD7N474"/>
<gene>
    <name evidence="2" type="ORF">DFH07DRAFT_776885</name>
</gene>
<dbReference type="Proteomes" id="UP001215280">
    <property type="component" value="Unassembled WGS sequence"/>
</dbReference>
<reference evidence="2" key="1">
    <citation type="submission" date="2023-03" db="EMBL/GenBank/DDBJ databases">
        <title>Massive genome expansion in bonnet fungi (Mycena s.s.) driven by repeated elements and novel gene families across ecological guilds.</title>
        <authorList>
            <consortium name="Lawrence Berkeley National Laboratory"/>
            <person name="Harder C.B."/>
            <person name="Miyauchi S."/>
            <person name="Viragh M."/>
            <person name="Kuo A."/>
            <person name="Thoen E."/>
            <person name="Andreopoulos B."/>
            <person name="Lu D."/>
            <person name="Skrede I."/>
            <person name="Drula E."/>
            <person name="Henrissat B."/>
            <person name="Morin E."/>
            <person name="Kohler A."/>
            <person name="Barry K."/>
            <person name="LaButti K."/>
            <person name="Morin E."/>
            <person name="Salamov A."/>
            <person name="Lipzen A."/>
            <person name="Mereny Z."/>
            <person name="Hegedus B."/>
            <person name="Baldrian P."/>
            <person name="Stursova M."/>
            <person name="Weitz H."/>
            <person name="Taylor A."/>
            <person name="Grigoriev I.V."/>
            <person name="Nagy L.G."/>
            <person name="Martin F."/>
            <person name="Kauserud H."/>
        </authorList>
    </citation>
    <scope>NUCLEOTIDE SEQUENCE</scope>
    <source>
        <strain evidence="2">CBHHK188m</strain>
    </source>
</reference>
<keyword evidence="3" id="KW-1185">Reference proteome</keyword>
<evidence type="ECO:0000313" key="2">
    <source>
        <dbReference type="EMBL" id="KAJ7744971.1"/>
    </source>
</evidence>
<evidence type="ECO:0000313" key="3">
    <source>
        <dbReference type="Proteomes" id="UP001215280"/>
    </source>
</evidence>
<accession>A0AAD7N474</accession>
<feature type="region of interest" description="Disordered" evidence="1">
    <location>
        <begin position="49"/>
        <end position="86"/>
    </location>
</feature>
<name>A0AAD7N474_9AGAR</name>
<sequence length="326" mass="36982">MDDNNKAAVRAAGYDAWDELEANLQLAWAGSSPGAAEFRQDMVMRAEEVRLQMGIGPAPPASDQQDADANQEGDQESAPKPPKVCPLTDRALKHRMKAEKKLGEIMNHGANPPEEFIKLINNPGHGDHAELENALSIGFSLSEAERRTQHILEHISVAAFTIDWLSLTGENSNCEKGVFYAAAYQDIEEHRTYFESLPPADRQAQMENEHRAAYVEWRQKLEPQITAHNCFVELYHAFRPAMFMDPFWNVMSLTNNACTKEFPVLLSLVYDNISHDPDNNDRTVVHTRHRGLKKALQGTLRCIDRELWKFMKDFLENPDEIAQENV</sequence>
<protein>
    <submittedName>
        <fullName evidence="2">Uncharacterized protein</fullName>
    </submittedName>
</protein>
<dbReference type="EMBL" id="JARJLG010000105">
    <property type="protein sequence ID" value="KAJ7744971.1"/>
    <property type="molecule type" value="Genomic_DNA"/>
</dbReference>
<comment type="caution">
    <text evidence="2">The sequence shown here is derived from an EMBL/GenBank/DDBJ whole genome shotgun (WGS) entry which is preliminary data.</text>
</comment>
<feature type="compositionally biased region" description="Acidic residues" evidence="1">
    <location>
        <begin position="65"/>
        <end position="75"/>
    </location>
</feature>